<sequence length="211" mass="24225">MPLPPIVSSCVLSLAIGCASNVIAQKLKAYSNDAPFVFDGPLFVHFAILAVITTPVNYCWQNWLERTFPGWKMVKQKRAASASSLDDEEKQEKQAFLNDDGEDKKAIEDEVRVRDWWNIFRKWFTDCITLGALLNTFMFLALMGLMEGKKTAQIADDVKNEMWTIIWDSYKVWPVANFFSTTYCPVERRIVFLSFCGLLWNIYLTLVAARL</sequence>
<dbReference type="Proteomes" id="UP000800094">
    <property type="component" value="Unassembled WGS sequence"/>
</dbReference>
<evidence type="ECO:0008006" key="9">
    <source>
        <dbReference type="Google" id="ProtNLM"/>
    </source>
</evidence>
<dbReference type="GO" id="GO:0005778">
    <property type="term" value="C:peroxisomal membrane"/>
    <property type="evidence" value="ECO:0007669"/>
    <property type="project" value="TreeGrafter"/>
</dbReference>
<proteinExistence type="inferred from homology"/>
<feature type="transmembrane region" description="Helical" evidence="6">
    <location>
        <begin position="40"/>
        <end position="60"/>
    </location>
</feature>
<dbReference type="GeneID" id="54584368"/>
<dbReference type="InterPro" id="IPR007248">
    <property type="entry name" value="Mpv17_PMP22"/>
</dbReference>
<evidence type="ECO:0000256" key="5">
    <source>
        <dbReference type="ARBA" id="ARBA00023136"/>
    </source>
</evidence>
<dbReference type="EMBL" id="ML987196">
    <property type="protein sequence ID" value="KAF2248177.1"/>
    <property type="molecule type" value="Genomic_DNA"/>
</dbReference>
<feature type="transmembrane region" description="Helical" evidence="6">
    <location>
        <begin position="190"/>
        <end position="209"/>
    </location>
</feature>
<evidence type="ECO:0000256" key="6">
    <source>
        <dbReference type="RuleBase" id="RU363053"/>
    </source>
</evidence>
<reference evidence="7" key="1">
    <citation type="journal article" date="2020" name="Stud. Mycol.">
        <title>101 Dothideomycetes genomes: a test case for predicting lifestyles and emergence of pathogens.</title>
        <authorList>
            <person name="Haridas S."/>
            <person name="Albert R."/>
            <person name="Binder M."/>
            <person name="Bloem J."/>
            <person name="Labutti K."/>
            <person name="Salamov A."/>
            <person name="Andreopoulos B."/>
            <person name="Baker S."/>
            <person name="Barry K."/>
            <person name="Bills G."/>
            <person name="Bluhm B."/>
            <person name="Cannon C."/>
            <person name="Castanera R."/>
            <person name="Culley D."/>
            <person name="Daum C."/>
            <person name="Ezra D."/>
            <person name="Gonzalez J."/>
            <person name="Henrissat B."/>
            <person name="Kuo A."/>
            <person name="Liang C."/>
            <person name="Lipzen A."/>
            <person name="Lutzoni F."/>
            <person name="Magnuson J."/>
            <person name="Mondo S."/>
            <person name="Nolan M."/>
            <person name="Ohm R."/>
            <person name="Pangilinan J."/>
            <person name="Park H.-J."/>
            <person name="Ramirez L."/>
            <person name="Alfaro M."/>
            <person name="Sun H."/>
            <person name="Tritt A."/>
            <person name="Yoshinaga Y."/>
            <person name="Zwiers L.-H."/>
            <person name="Turgeon B."/>
            <person name="Goodwin S."/>
            <person name="Spatafora J."/>
            <person name="Crous P."/>
            <person name="Grigoriev I."/>
        </authorList>
    </citation>
    <scope>NUCLEOTIDE SEQUENCE</scope>
    <source>
        <strain evidence="7">CBS 122368</strain>
    </source>
</reference>
<keyword evidence="3 6" id="KW-0812">Transmembrane</keyword>
<dbReference type="PANTHER" id="PTHR11266">
    <property type="entry name" value="PEROXISOMAL MEMBRANE PROTEIN 2, PXMP2 MPV17"/>
    <property type="match status" value="1"/>
</dbReference>
<dbReference type="RefSeq" id="XP_033683181.1">
    <property type="nucleotide sequence ID" value="XM_033831038.1"/>
</dbReference>
<dbReference type="AlphaFoldDB" id="A0A6A6ID95"/>
<keyword evidence="5 6" id="KW-0472">Membrane</keyword>
<evidence type="ECO:0000256" key="1">
    <source>
        <dbReference type="ARBA" id="ARBA00004141"/>
    </source>
</evidence>
<evidence type="ECO:0000256" key="2">
    <source>
        <dbReference type="ARBA" id="ARBA00006824"/>
    </source>
</evidence>
<evidence type="ECO:0000313" key="7">
    <source>
        <dbReference type="EMBL" id="KAF2248177.1"/>
    </source>
</evidence>
<keyword evidence="8" id="KW-1185">Reference proteome</keyword>
<dbReference type="Pfam" id="PF04117">
    <property type="entry name" value="Mpv17_PMP22"/>
    <property type="match status" value="1"/>
</dbReference>
<gene>
    <name evidence="7" type="ORF">BU26DRAFT_531573</name>
</gene>
<evidence type="ECO:0000256" key="4">
    <source>
        <dbReference type="ARBA" id="ARBA00022989"/>
    </source>
</evidence>
<dbReference type="PANTHER" id="PTHR11266:SF80">
    <property type="entry name" value="PEROXISOMAL MEMBRANE PROTEIN 2"/>
    <property type="match status" value="1"/>
</dbReference>
<protein>
    <recommendedName>
        <fullName evidence="9">Integral membrane protein-like protein</fullName>
    </recommendedName>
</protein>
<feature type="transmembrane region" description="Helical" evidence="6">
    <location>
        <begin position="123"/>
        <end position="146"/>
    </location>
</feature>
<comment type="subcellular location">
    <subcellularLocation>
        <location evidence="1">Membrane</location>
        <topology evidence="1">Multi-pass membrane protein</topology>
    </subcellularLocation>
</comment>
<evidence type="ECO:0000313" key="8">
    <source>
        <dbReference type="Proteomes" id="UP000800094"/>
    </source>
</evidence>
<keyword evidence="4 6" id="KW-1133">Transmembrane helix</keyword>
<name>A0A6A6ID95_9PLEO</name>
<organism evidence="7 8">
    <name type="scientific">Trematosphaeria pertusa</name>
    <dbReference type="NCBI Taxonomy" id="390896"/>
    <lineage>
        <taxon>Eukaryota</taxon>
        <taxon>Fungi</taxon>
        <taxon>Dikarya</taxon>
        <taxon>Ascomycota</taxon>
        <taxon>Pezizomycotina</taxon>
        <taxon>Dothideomycetes</taxon>
        <taxon>Pleosporomycetidae</taxon>
        <taxon>Pleosporales</taxon>
        <taxon>Massarineae</taxon>
        <taxon>Trematosphaeriaceae</taxon>
        <taxon>Trematosphaeria</taxon>
    </lineage>
</organism>
<dbReference type="OrthoDB" id="10267969at2759"/>
<accession>A0A6A6ID95</accession>
<evidence type="ECO:0000256" key="3">
    <source>
        <dbReference type="ARBA" id="ARBA00022692"/>
    </source>
</evidence>
<comment type="similarity">
    <text evidence="2 6">Belongs to the peroxisomal membrane protein PXMP2/4 family.</text>
</comment>